<evidence type="ECO:0000256" key="1">
    <source>
        <dbReference type="SAM" id="MobiDB-lite"/>
    </source>
</evidence>
<feature type="region of interest" description="Disordered" evidence="1">
    <location>
        <begin position="24"/>
        <end position="53"/>
    </location>
</feature>
<proteinExistence type="predicted"/>
<dbReference type="EMBL" id="JAEAOA010001692">
    <property type="protein sequence ID" value="KAK3610772.1"/>
    <property type="molecule type" value="Genomic_DNA"/>
</dbReference>
<comment type="caution">
    <text evidence="2">The sequence shown here is derived from an EMBL/GenBank/DDBJ whole genome shotgun (WGS) entry which is preliminary data.</text>
</comment>
<accession>A0AAE0WEM3</accession>
<keyword evidence="3" id="KW-1185">Reference proteome</keyword>
<dbReference type="Proteomes" id="UP001195483">
    <property type="component" value="Unassembled WGS sequence"/>
</dbReference>
<sequence>VWTALGKAYTKCTKIWKDSSKFKTGCSQFSENTSSRETSAGFDARKHERGSRK</sequence>
<name>A0AAE0WEM3_9BIVA</name>
<feature type="non-terminal residue" evidence="2">
    <location>
        <position position="1"/>
    </location>
</feature>
<reference evidence="2" key="1">
    <citation type="journal article" date="2021" name="Genome Biol. Evol.">
        <title>A High-Quality Reference Genome for a Parasitic Bivalve with Doubly Uniparental Inheritance (Bivalvia: Unionida).</title>
        <authorList>
            <person name="Smith C.H."/>
        </authorList>
    </citation>
    <scope>NUCLEOTIDE SEQUENCE</scope>
    <source>
        <strain evidence="2">CHS0354</strain>
    </source>
</reference>
<gene>
    <name evidence="2" type="ORF">CHS0354_028175</name>
</gene>
<feature type="compositionally biased region" description="Polar residues" evidence="1">
    <location>
        <begin position="25"/>
        <end position="38"/>
    </location>
</feature>
<evidence type="ECO:0000313" key="2">
    <source>
        <dbReference type="EMBL" id="KAK3610772.1"/>
    </source>
</evidence>
<organism evidence="2 3">
    <name type="scientific">Potamilus streckersoni</name>
    <dbReference type="NCBI Taxonomy" id="2493646"/>
    <lineage>
        <taxon>Eukaryota</taxon>
        <taxon>Metazoa</taxon>
        <taxon>Spiralia</taxon>
        <taxon>Lophotrochozoa</taxon>
        <taxon>Mollusca</taxon>
        <taxon>Bivalvia</taxon>
        <taxon>Autobranchia</taxon>
        <taxon>Heteroconchia</taxon>
        <taxon>Palaeoheterodonta</taxon>
        <taxon>Unionida</taxon>
        <taxon>Unionoidea</taxon>
        <taxon>Unionidae</taxon>
        <taxon>Ambleminae</taxon>
        <taxon>Lampsilini</taxon>
        <taxon>Potamilus</taxon>
    </lineage>
</organism>
<dbReference type="AlphaFoldDB" id="A0AAE0WEM3"/>
<evidence type="ECO:0000313" key="3">
    <source>
        <dbReference type="Proteomes" id="UP001195483"/>
    </source>
</evidence>
<reference evidence="2" key="2">
    <citation type="journal article" date="2021" name="Genome Biol. Evol.">
        <title>Developing a high-quality reference genome for a parasitic bivalve with doubly uniparental inheritance (Bivalvia: Unionida).</title>
        <authorList>
            <person name="Smith C.H."/>
        </authorList>
    </citation>
    <scope>NUCLEOTIDE SEQUENCE</scope>
    <source>
        <strain evidence="2">CHS0354</strain>
        <tissue evidence="2">Mantle</tissue>
    </source>
</reference>
<protein>
    <submittedName>
        <fullName evidence="2">Uncharacterized protein</fullName>
    </submittedName>
</protein>
<reference evidence="2" key="3">
    <citation type="submission" date="2023-05" db="EMBL/GenBank/DDBJ databases">
        <authorList>
            <person name="Smith C.H."/>
        </authorList>
    </citation>
    <scope>NUCLEOTIDE SEQUENCE</scope>
    <source>
        <strain evidence="2">CHS0354</strain>
        <tissue evidence="2">Mantle</tissue>
    </source>
</reference>